<gene>
    <name evidence="2" type="primary">CR678040.1</name>
</gene>
<feature type="non-terminal residue" evidence="2">
    <location>
        <position position="1"/>
    </location>
</feature>
<reference evidence="2" key="2">
    <citation type="submission" date="2016-06" db="EMBL/GenBank/DDBJ databases">
        <title>The genome of a short-lived fish provides insights into sex chromosome evolution and the genetic control of aging.</title>
        <authorList>
            <person name="Reichwald K."/>
            <person name="Felder M."/>
            <person name="Petzold A."/>
            <person name="Koch P."/>
            <person name="Groth M."/>
            <person name="Platzer M."/>
        </authorList>
    </citation>
    <scope>NUCLEOTIDE SEQUENCE</scope>
    <source>
        <tissue evidence="2">Brain</tissue>
    </source>
</reference>
<name>A0A1A8P3S6_9TELE</name>
<reference evidence="2" key="1">
    <citation type="submission" date="2016-05" db="EMBL/GenBank/DDBJ databases">
        <authorList>
            <person name="Lavstsen T."/>
            <person name="Jespersen J.S."/>
        </authorList>
    </citation>
    <scope>NUCLEOTIDE SEQUENCE</scope>
    <source>
        <tissue evidence="2">Brain</tissue>
    </source>
</reference>
<evidence type="ECO:0000313" key="2">
    <source>
        <dbReference type="EMBL" id="SBR75667.1"/>
    </source>
</evidence>
<organism evidence="2">
    <name type="scientific">Nothobranchius pienaari</name>
    <dbReference type="NCBI Taxonomy" id="704102"/>
    <lineage>
        <taxon>Eukaryota</taxon>
        <taxon>Metazoa</taxon>
        <taxon>Chordata</taxon>
        <taxon>Craniata</taxon>
        <taxon>Vertebrata</taxon>
        <taxon>Euteleostomi</taxon>
        <taxon>Actinopterygii</taxon>
        <taxon>Neopterygii</taxon>
        <taxon>Teleostei</taxon>
        <taxon>Neoteleostei</taxon>
        <taxon>Acanthomorphata</taxon>
        <taxon>Ovalentaria</taxon>
        <taxon>Atherinomorphae</taxon>
        <taxon>Cyprinodontiformes</taxon>
        <taxon>Nothobranchiidae</taxon>
        <taxon>Nothobranchius</taxon>
    </lineage>
</organism>
<dbReference type="EMBL" id="HAEG01006032">
    <property type="protein sequence ID" value="SBR75667.1"/>
    <property type="molecule type" value="Transcribed_RNA"/>
</dbReference>
<feature type="region of interest" description="Disordered" evidence="1">
    <location>
        <begin position="15"/>
        <end position="39"/>
    </location>
</feature>
<evidence type="ECO:0000256" key="1">
    <source>
        <dbReference type="SAM" id="MobiDB-lite"/>
    </source>
</evidence>
<sequence>TGTLLVLQPAGGAVTEAGPAASHRHVFPTDGSDPAAAGV</sequence>
<proteinExistence type="predicted"/>
<dbReference type="AlphaFoldDB" id="A0A1A8P3S6"/>
<protein>
    <submittedName>
        <fullName evidence="2">Adenomatosis polyposis coli 2</fullName>
    </submittedName>
</protein>
<accession>A0A1A8P3S6</accession>